<dbReference type="EMBL" id="CAJVPT010053529">
    <property type="protein sequence ID" value="CAG8751697.1"/>
    <property type="molecule type" value="Genomic_DNA"/>
</dbReference>
<organism evidence="1 2">
    <name type="scientific">Acaulospora colombiana</name>
    <dbReference type="NCBI Taxonomy" id="27376"/>
    <lineage>
        <taxon>Eukaryota</taxon>
        <taxon>Fungi</taxon>
        <taxon>Fungi incertae sedis</taxon>
        <taxon>Mucoromycota</taxon>
        <taxon>Glomeromycotina</taxon>
        <taxon>Glomeromycetes</taxon>
        <taxon>Diversisporales</taxon>
        <taxon>Acaulosporaceae</taxon>
        <taxon>Acaulospora</taxon>
    </lineage>
</organism>
<evidence type="ECO:0000313" key="2">
    <source>
        <dbReference type="Proteomes" id="UP000789525"/>
    </source>
</evidence>
<name>A0ACA9QGE8_9GLOM</name>
<protein>
    <submittedName>
        <fullName evidence="1">2889_t:CDS:1</fullName>
    </submittedName>
</protein>
<accession>A0ACA9QGE8</accession>
<dbReference type="Proteomes" id="UP000789525">
    <property type="component" value="Unassembled WGS sequence"/>
</dbReference>
<comment type="caution">
    <text evidence="1">The sequence shown here is derived from an EMBL/GenBank/DDBJ whole genome shotgun (WGS) entry which is preliminary data.</text>
</comment>
<reference evidence="1" key="1">
    <citation type="submission" date="2021-06" db="EMBL/GenBank/DDBJ databases">
        <authorList>
            <person name="Kallberg Y."/>
            <person name="Tangrot J."/>
            <person name="Rosling A."/>
        </authorList>
    </citation>
    <scope>NUCLEOTIDE SEQUENCE</scope>
    <source>
        <strain evidence="1">CL356</strain>
    </source>
</reference>
<feature type="non-terminal residue" evidence="1">
    <location>
        <position position="1"/>
    </location>
</feature>
<sequence length="189" mass="21855">NLSKRGEITKQRIKNCVTKGTYEFTNSESAEQRCTAKLSYVASTPDKTLNTYSFADLQDLRGRALLIAKSPVTSKISEDGDNGVDEITSDDMNEFVIQVDLAQQIINVASILIERHFTYRKFNVTTSSTKDMEDLHKMLAADLEEWERIVDTAQQDHYYLTFYPAHYVLNFYDYFFFKENDSNRLDVIK</sequence>
<gene>
    <name evidence="1" type="ORF">ACOLOM_LOCUS12722</name>
</gene>
<keyword evidence="2" id="KW-1185">Reference proteome</keyword>
<feature type="non-terminal residue" evidence="1">
    <location>
        <position position="189"/>
    </location>
</feature>
<proteinExistence type="predicted"/>
<evidence type="ECO:0000313" key="1">
    <source>
        <dbReference type="EMBL" id="CAG8751697.1"/>
    </source>
</evidence>